<dbReference type="EMBL" id="BSDD01000005">
    <property type="protein sequence ID" value="GLH71200.1"/>
    <property type="molecule type" value="Genomic_DNA"/>
</dbReference>
<dbReference type="SUPFAM" id="SSF51004">
    <property type="entry name" value="C-terminal (heme d1) domain of cytochrome cd1-nitrite reductase"/>
    <property type="match status" value="1"/>
</dbReference>
<sequence length="338" mass="35910">MRMPLASLASLLLLATAPAPAQGLHVLKTLPVGGPGGWDYVTLDSARHRLYVPRFDRVMVLDLDGKVVGTIPGTEGVHGVALAPDLDRGFTSNGRSQSVTIFRPSTLEVLGRMKATGAGPDAILYDPFTRRVFSFNGQGKDITAYDAEKGTVVGSIPLGHKPEFAVADGKGRIFVNLEDASEVAVLDAQTLKVLHTWPLAPVEEPSGMAMDRRHRRLFIVGRNRLMAVMDADSGKVVATPAIGAGADAAAFDPGTGTAYSSNGEGTLTVVRQDSPDAYTVLEQAPTQRGARTMALDEATHRLYLPTAEFQPAPVPAPGAPRQRPAMVPDSFRILVVGR</sequence>
<dbReference type="Gene3D" id="2.130.10.10">
    <property type="entry name" value="YVTN repeat-like/Quinoprotein amine dehydrogenase"/>
    <property type="match status" value="1"/>
</dbReference>
<dbReference type="InterPro" id="IPR051200">
    <property type="entry name" value="Host-pathogen_enzymatic-act"/>
</dbReference>
<evidence type="ECO:0000256" key="1">
    <source>
        <dbReference type="SAM" id="SignalP"/>
    </source>
</evidence>
<name>A0ABQ5Q8P4_9BACT</name>
<keyword evidence="3" id="KW-1185">Reference proteome</keyword>
<accession>A0ABQ5Q8P4</accession>
<dbReference type="InterPro" id="IPR015943">
    <property type="entry name" value="WD40/YVTN_repeat-like_dom_sf"/>
</dbReference>
<dbReference type="Proteomes" id="UP001165089">
    <property type="component" value="Unassembled WGS sequence"/>
</dbReference>
<reference evidence="2 3" key="1">
    <citation type="journal article" date="2023" name="Antonie Van Leeuwenhoek">
        <title>Mesoterricola silvestris gen. nov., sp. nov., Mesoterricola sediminis sp. nov., Geothrix oryzae sp. nov., Geothrix edaphica sp. nov., Geothrix rubra sp. nov., and Geothrix limicola sp. nov., six novel members of Acidobacteriota isolated from soils.</title>
        <authorList>
            <person name="Itoh H."/>
            <person name="Sugisawa Y."/>
            <person name="Mise K."/>
            <person name="Xu Z."/>
            <person name="Kuniyasu M."/>
            <person name="Ushijima N."/>
            <person name="Kawano K."/>
            <person name="Kobayashi E."/>
            <person name="Shiratori Y."/>
            <person name="Masuda Y."/>
            <person name="Senoo K."/>
        </authorList>
    </citation>
    <scope>NUCLEOTIDE SEQUENCE [LARGE SCALE GENOMIC DNA]</scope>
    <source>
        <strain evidence="2 3">Red803</strain>
    </source>
</reference>
<dbReference type="PANTHER" id="PTHR47197">
    <property type="entry name" value="PROTEIN NIRF"/>
    <property type="match status" value="1"/>
</dbReference>
<dbReference type="RefSeq" id="WP_285727220.1">
    <property type="nucleotide sequence ID" value="NZ_BSDD01000005.1"/>
</dbReference>
<evidence type="ECO:0000313" key="2">
    <source>
        <dbReference type="EMBL" id="GLH71200.1"/>
    </source>
</evidence>
<organism evidence="2 3">
    <name type="scientific">Geothrix rubra</name>
    <dbReference type="NCBI Taxonomy" id="2927977"/>
    <lineage>
        <taxon>Bacteria</taxon>
        <taxon>Pseudomonadati</taxon>
        <taxon>Acidobacteriota</taxon>
        <taxon>Holophagae</taxon>
        <taxon>Holophagales</taxon>
        <taxon>Holophagaceae</taxon>
        <taxon>Geothrix</taxon>
    </lineage>
</organism>
<feature type="chain" id="PRO_5045277235" description="YVTN family beta-propeller domain-containing protein" evidence="1">
    <location>
        <begin position="22"/>
        <end position="338"/>
    </location>
</feature>
<protein>
    <recommendedName>
        <fullName evidence="4">YVTN family beta-propeller domain-containing protein</fullName>
    </recommendedName>
</protein>
<evidence type="ECO:0008006" key="4">
    <source>
        <dbReference type="Google" id="ProtNLM"/>
    </source>
</evidence>
<dbReference type="InterPro" id="IPR011048">
    <property type="entry name" value="Haem_d1_sf"/>
</dbReference>
<keyword evidence="1" id="KW-0732">Signal</keyword>
<gene>
    <name evidence="2" type="ORF">GETHPA_27330</name>
</gene>
<comment type="caution">
    <text evidence="2">The sequence shown here is derived from an EMBL/GenBank/DDBJ whole genome shotgun (WGS) entry which is preliminary data.</text>
</comment>
<dbReference type="PANTHER" id="PTHR47197:SF3">
    <property type="entry name" value="DIHYDRO-HEME D1 DEHYDROGENASE"/>
    <property type="match status" value="1"/>
</dbReference>
<feature type="signal peptide" evidence="1">
    <location>
        <begin position="1"/>
        <end position="21"/>
    </location>
</feature>
<proteinExistence type="predicted"/>
<evidence type="ECO:0000313" key="3">
    <source>
        <dbReference type="Proteomes" id="UP001165089"/>
    </source>
</evidence>